<dbReference type="PANTHER" id="PTHR16022:SF0">
    <property type="entry name" value="CYTOPLASMIC DYNEIN 2 INTERMEDIATE CHAIN 1"/>
    <property type="match status" value="1"/>
</dbReference>
<proteinExistence type="predicted"/>
<dbReference type="EMBL" id="JAATIS010007298">
    <property type="protein sequence ID" value="KAG2458376.1"/>
    <property type="molecule type" value="Genomic_DNA"/>
</dbReference>
<dbReference type="GO" id="GO:0005868">
    <property type="term" value="C:cytoplasmic dynein complex"/>
    <property type="evidence" value="ECO:0007669"/>
    <property type="project" value="InterPro"/>
</dbReference>
<comment type="caution">
    <text evidence="4">The sequence shown here is derived from an EMBL/GenBank/DDBJ whole genome shotgun (WGS) entry which is preliminary data.</text>
</comment>
<dbReference type="SMART" id="SM00320">
    <property type="entry name" value="WD40"/>
    <property type="match status" value="2"/>
</dbReference>
<dbReference type="Proteomes" id="UP000886611">
    <property type="component" value="Unassembled WGS sequence"/>
</dbReference>
<evidence type="ECO:0000256" key="3">
    <source>
        <dbReference type="SAM" id="MobiDB-lite"/>
    </source>
</evidence>
<evidence type="ECO:0000313" key="5">
    <source>
        <dbReference type="Proteomes" id="UP000886611"/>
    </source>
</evidence>
<dbReference type="GO" id="GO:0045504">
    <property type="term" value="F:dynein heavy chain binding"/>
    <property type="evidence" value="ECO:0007669"/>
    <property type="project" value="InterPro"/>
</dbReference>
<accession>A0A8X7WZH3</accession>
<dbReference type="PROSITE" id="PS00678">
    <property type="entry name" value="WD_REPEATS_1"/>
    <property type="match status" value="1"/>
</dbReference>
<evidence type="ECO:0000313" key="4">
    <source>
        <dbReference type="EMBL" id="KAG2458376.1"/>
    </source>
</evidence>
<organism evidence="4 5">
    <name type="scientific">Polypterus senegalus</name>
    <name type="common">Senegal bichir</name>
    <dbReference type="NCBI Taxonomy" id="55291"/>
    <lineage>
        <taxon>Eukaryota</taxon>
        <taxon>Metazoa</taxon>
        <taxon>Chordata</taxon>
        <taxon>Craniata</taxon>
        <taxon>Vertebrata</taxon>
        <taxon>Euteleostomi</taxon>
        <taxon>Actinopterygii</taxon>
        <taxon>Polypteriformes</taxon>
        <taxon>Polypteridae</taxon>
        <taxon>Polypterus</taxon>
    </lineage>
</organism>
<feature type="region of interest" description="Disordered" evidence="3">
    <location>
        <begin position="1"/>
        <end position="379"/>
    </location>
</feature>
<evidence type="ECO:0000256" key="2">
    <source>
        <dbReference type="ARBA" id="ARBA00022737"/>
    </source>
</evidence>
<evidence type="ECO:0000256" key="1">
    <source>
        <dbReference type="ARBA" id="ARBA00022574"/>
    </source>
</evidence>
<dbReference type="InterPro" id="IPR042505">
    <property type="entry name" value="DYNC2I1"/>
</dbReference>
<keyword evidence="1" id="KW-0853">WD repeat</keyword>
<dbReference type="GO" id="GO:0045503">
    <property type="term" value="F:dynein light chain binding"/>
    <property type="evidence" value="ECO:0007669"/>
    <property type="project" value="InterPro"/>
</dbReference>
<dbReference type="GO" id="GO:0042073">
    <property type="term" value="P:intraciliary transport"/>
    <property type="evidence" value="ECO:0007669"/>
    <property type="project" value="InterPro"/>
</dbReference>
<feature type="compositionally biased region" description="Acidic residues" evidence="3">
    <location>
        <begin position="341"/>
        <end position="375"/>
    </location>
</feature>
<dbReference type="AlphaFoldDB" id="A0A8X7WZH3"/>
<feature type="compositionally biased region" description="Basic residues" evidence="3">
    <location>
        <begin position="297"/>
        <end position="308"/>
    </location>
</feature>
<feature type="non-terminal residue" evidence="4">
    <location>
        <position position="1"/>
    </location>
</feature>
<dbReference type="PANTHER" id="PTHR16022">
    <property type="entry name" value="WD REPEAT DOMAIN 60"/>
    <property type="match status" value="1"/>
</dbReference>
<dbReference type="GO" id="GO:0005929">
    <property type="term" value="C:cilium"/>
    <property type="evidence" value="ECO:0007669"/>
    <property type="project" value="GOC"/>
</dbReference>
<protein>
    <submittedName>
        <fullName evidence="4">WDR60 protein</fullName>
    </submittedName>
</protein>
<feature type="compositionally biased region" description="Basic and acidic residues" evidence="3">
    <location>
        <begin position="282"/>
        <end position="296"/>
    </location>
</feature>
<dbReference type="InterPro" id="IPR015943">
    <property type="entry name" value="WD40/YVTN_repeat-like_dom_sf"/>
</dbReference>
<feature type="compositionally biased region" description="Basic and acidic residues" evidence="3">
    <location>
        <begin position="23"/>
        <end position="33"/>
    </location>
</feature>
<dbReference type="InterPro" id="IPR001680">
    <property type="entry name" value="WD40_rpt"/>
</dbReference>
<feature type="compositionally biased region" description="Basic and acidic residues" evidence="3">
    <location>
        <begin position="1"/>
        <end position="16"/>
    </location>
</feature>
<feature type="compositionally biased region" description="Basic and acidic residues" evidence="3">
    <location>
        <begin position="329"/>
        <end position="340"/>
    </location>
</feature>
<feature type="compositionally biased region" description="Polar residues" evidence="3">
    <location>
        <begin position="416"/>
        <end position="427"/>
    </location>
</feature>
<reference evidence="4 5" key="1">
    <citation type="journal article" date="2021" name="Cell">
        <title>Tracing the genetic footprints of vertebrate landing in non-teleost ray-finned fishes.</title>
        <authorList>
            <person name="Bi X."/>
            <person name="Wang K."/>
            <person name="Yang L."/>
            <person name="Pan H."/>
            <person name="Jiang H."/>
            <person name="Wei Q."/>
            <person name="Fang M."/>
            <person name="Yu H."/>
            <person name="Zhu C."/>
            <person name="Cai Y."/>
            <person name="He Y."/>
            <person name="Gan X."/>
            <person name="Zeng H."/>
            <person name="Yu D."/>
            <person name="Zhu Y."/>
            <person name="Jiang H."/>
            <person name="Qiu Q."/>
            <person name="Yang H."/>
            <person name="Zhang Y.E."/>
            <person name="Wang W."/>
            <person name="Zhu M."/>
            <person name="He S."/>
            <person name="Zhang G."/>
        </authorList>
    </citation>
    <scope>NUCLEOTIDE SEQUENCE [LARGE SCALE GENOMIC DNA]</scope>
    <source>
        <strain evidence="4">Bchr_013</strain>
    </source>
</reference>
<sequence length="850" mass="101087">MDARELRYKEKVEVEKGRHRSRERTTQKDEDKEKHRRKEERHREREMEREAKHRSKTKDIEENLLREREREKDKRREGDRERRKERDGDRGDGEREQRTDRERARRKEGERDQRKHREDRERRKEEEKEQRRDRERERSHDRERKKDRDREQKKERDYEKHRGKEGEGGQHKETGDIRKEGEKSHRKERDGEKDQYRERRNDRDREARKEQDMDRERRKTEGREAERDTDKEERHREKEKDLERERRKERRREREHNYRDRIKETDKDDKDMEKDRKKRDGRSRDRSKYSEKEHDRNNHRRERKHRQKKSSEQEVSEEPPSKAEVNSPKMEEKEDITVEKDYEESNDNYEDDFEDYDDDFEDMDDNDEDFEDPPPEAEANFPVKNAEIEDIQRAINAENERVIIGQQGRKLEESDVVQQGRSDTQGRGSHRGKFIDFVAAKRREVNQKAASKQKKRTTELLRLIDLDFSVNFSLLDLPPLNEYDMYIRNFGTTNTKQAYVQCNEDNVDRDIQTEITETTEKWTQHPGESSIVCGGPSINGESSLKSQNKMNIDSQRLSNFLWSASQITCCCFSPVKAALIFAGTSDGSVLLWDLREHFSLHYTTKIGDQDWTLRYPTFSTNAIFPTSSHSYPIRAAEAVSTNLEDENSKGFSLLSSPEGQHHRAVFSVLEMTPVFGMYNLKKQPTENHSLQRKSLQLSQAVTLKFLPSDNNQFLIGTEMVGCSDGSIRLHSVMTEMPIMEWNYSTNGKSVVCIQWAPTRPAVFFVLDSASYIYIWDLLVKDYEPIVREKNHSDKITAMAVFGDPNKQNALSGISLAKESGKIEIQYLTKEWSVPEHQEAKKFHEALIEEC</sequence>
<dbReference type="InterPro" id="IPR036322">
    <property type="entry name" value="WD40_repeat_dom_sf"/>
</dbReference>
<keyword evidence="2" id="KW-0677">Repeat</keyword>
<feature type="region of interest" description="Disordered" evidence="3">
    <location>
        <begin position="409"/>
        <end position="430"/>
    </location>
</feature>
<feature type="non-terminal residue" evidence="4">
    <location>
        <position position="850"/>
    </location>
</feature>
<name>A0A8X7WZH3_POLSE</name>
<dbReference type="InterPro" id="IPR019775">
    <property type="entry name" value="WD40_repeat_CS"/>
</dbReference>
<gene>
    <name evidence="4" type="primary">Wdr60</name>
    <name evidence="4" type="ORF">GTO96_0018286</name>
</gene>
<feature type="compositionally biased region" description="Basic and acidic residues" evidence="3">
    <location>
        <begin position="41"/>
        <end position="275"/>
    </location>
</feature>
<dbReference type="Gene3D" id="2.130.10.10">
    <property type="entry name" value="YVTN repeat-like/Quinoprotein amine dehydrogenase"/>
    <property type="match status" value="2"/>
</dbReference>
<dbReference type="SUPFAM" id="SSF50978">
    <property type="entry name" value="WD40 repeat-like"/>
    <property type="match status" value="1"/>
</dbReference>
<keyword evidence="5" id="KW-1185">Reference proteome</keyword>